<gene>
    <name evidence="1" type="ORF">JYE49_12610</name>
</gene>
<evidence type="ECO:0000313" key="2">
    <source>
        <dbReference type="Proteomes" id="UP000682782"/>
    </source>
</evidence>
<organism evidence="1 2">
    <name type="scientific">Aristaeella hokkaidonensis</name>
    <dbReference type="NCBI Taxonomy" id="3046382"/>
    <lineage>
        <taxon>Bacteria</taxon>
        <taxon>Bacillati</taxon>
        <taxon>Bacillota</taxon>
        <taxon>Clostridia</taxon>
        <taxon>Eubacteriales</taxon>
        <taxon>Aristaeellaceae</taxon>
        <taxon>Aristaeella</taxon>
    </lineage>
</organism>
<dbReference type="EMBL" id="CP068393">
    <property type="protein sequence ID" value="QUC66680.1"/>
    <property type="molecule type" value="Genomic_DNA"/>
</dbReference>
<accession>A0AC61MVT9</accession>
<protein>
    <submittedName>
        <fullName evidence="1">ABC transporter permease</fullName>
    </submittedName>
</protein>
<reference evidence="1" key="1">
    <citation type="submission" date="2021-01" db="EMBL/GenBank/DDBJ databases">
        <title>Complete genome sequence of Clostridiales bacterium R-7.</title>
        <authorList>
            <person name="Mahoney-Kurpe S.C."/>
            <person name="Palevich N."/>
            <person name="Koike S."/>
            <person name="Moon C.D."/>
            <person name="Attwood G.T."/>
        </authorList>
    </citation>
    <scope>NUCLEOTIDE SEQUENCE</scope>
    <source>
        <strain evidence="1">R-7</strain>
    </source>
</reference>
<name>A0AC61MVT9_9FIRM</name>
<proteinExistence type="predicted"/>
<dbReference type="Proteomes" id="UP000682782">
    <property type="component" value="Chromosome"/>
</dbReference>
<evidence type="ECO:0000313" key="1">
    <source>
        <dbReference type="EMBL" id="QUC66680.1"/>
    </source>
</evidence>
<keyword evidence="2" id="KW-1185">Reference proteome</keyword>
<sequence length="291" mass="31942">MARERIRKKKESQARQIWRRFRKNRIAMAALVVLTIIVLLACLADLIWNYEKDACQINVPARLQKPSAEHWLGTDEMGRDMLCRIVYGARASLIVGLAATTFALLVGGVLGAVCGYYGGKLDNIIMRCTDVLLAIPGLLLAIAIMSAFKPNIFYISLALGISYISKFTRIVRSAVLTVREQEYIEAAKAIGAKDHTIILKHLLMNCMAPIFVQYALAIGSRILSVSTLSYIGMGIQAPTPDWGNMLSGARAYIRGNAYLVLGPGIALLLTISAFNLIGDGLRDAMDPRLKK</sequence>